<keyword evidence="2 5" id="KW-0812">Transmembrane</keyword>
<dbReference type="InterPro" id="IPR001694">
    <property type="entry name" value="NADH_UbQ_OxRdtase_su1/FPO"/>
</dbReference>
<comment type="caution">
    <text evidence="7">The sequence shown here is derived from an EMBL/GenBank/DDBJ whole genome shotgun (WGS) entry which is preliminary data.</text>
</comment>
<feature type="transmembrane region" description="Helical" evidence="5">
    <location>
        <begin position="29"/>
        <end position="54"/>
    </location>
</feature>
<dbReference type="GO" id="GO:0009060">
    <property type="term" value="P:aerobic respiration"/>
    <property type="evidence" value="ECO:0007669"/>
    <property type="project" value="TreeGrafter"/>
</dbReference>
<keyword evidence="4 5" id="KW-0472">Membrane</keyword>
<feature type="transmembrane region" description="Helical" evidence="5">
    <location>
        <begin position="210"/>
        <end position="228"/>
    </location>
</feature>
<comment type="catalytic activity">
    <reaction evidence="5">
        <text>a quinone + NADH + 5 H(+)(in) = a quinol + NAD(+) + 4 H(+)(out)</text>
        <dbReference type="Rhea" id="RHEA:57888"/>
        <dbReference type="ChEBI" id="CHEBI:15378"/>
        <dbReference type="ChEBI" id="CHEBI:24646"/>
        <dbReference type="ChEBI" id="CHEBI:57540"/>
        <dbReference type="ChEBI" id="CHEBI:57945"/>
        <dbReference type="ChEBI" id="CHEBI:132124"/>
    </reaction>
</comment>
<keyword evidence="5" id="KW-1278">Translocase</keyword>
<dbReference type="HAMAP" id="MF_01350">
    <property type="entry name" value="NDH1_NuoH"/>
    <property type="match status" value="1"/>
</dbReference>
<accession>A0A521G473</accession>
<evidence type="ECO:0000256" key="3">
    <source>
        <dbReference type="ARBA" id="ARBA00022989"/>
    </source>
</evidence>
<gene>
    <name evidence="5" type="primary">nuoH</name>
    <name evidence="7" type="ORF">CDV28_10365</name>
</gene>
<comment type="function">
    <text evidence="5">NDH-1 shuttles electrons from NADH, via FMN and iron-sulfur (Fe-S) centers, to quinones in the respiratory chain. The immediate electron acceptor for the enzyme in this species is believed to be ubiquinone. Couples the redox reaction to proton translocation (for every two electrons transferred, four hydrogen ions are translocated across the cytoplasmic membrane), and thus conserves the redox energy in a proton gradient. This subunit may bind ubiquinone.</text>
</comment>
<dbReference type="GO" id="GO:0005886">
    <property type="term" value="C:plasma membrane"/>
    <property type="evidence" value="ECO:0007669"/>
    <property type="project" value="UniProtKB-SubCell"/>
</dbReference>
<dbReference type="PANTHER" id="PTHR11432:SF3">
    <property type="entry name" value="NADH-UBIQUINONE OXIDOREDUCTASE CHAIN 1"/>
    <property type="match status" value="1"/>
</dbReference>
<dbReference type="InterPro" id="IPR018086">
    <property type="entry name" value="NADH_UbQ_OxRdtase_su1_CS"/>
</dbReference>
<keyword evidence="3 5" id="KW-1133">Transmembrane helix</keyword>
<keyword evidence="5 6" id="KW-0520">NAD</keyword>
<dbReference type="GO" id="GO:0016655">
    <property type="term" value="F:oxidoreductase activity, acting on NAD(P)H, quinone or similar compound as acceptor"/>
    <property type="evidence" value="ECO:0007669"/>
    <property type="project" value="UniProtKB-UniRule"/>
</dbReference>
<feature type="transmembrane region" description="Helical" evidence="5">
    <location>
        <begin position="99"/>
        <end position="122"/>
    </location>
</feature>
<evidence type="ECO:0000256" key="5">
    <source>
        <dbReference type="HAMAP-Rule" id="MF_01350"/>
    </source>
</evidence>
<feature type="transmembrane region" description="Helical" evidence="5">
    <location>
        <begin position="344"/>
        <end position="363"/>
    </location>
</feature>
<feature type="transmembrane region" description="Helical" evidence="5">
    <location>
        <begin position="134"/>
        <end position="156"/>
    </location>
</feature>
<keyword evidence="5" id="KW-1003">Cell membrane</keyword>
<feature type="transmembrane region" description="Helical" evidence="5">
    <location>
        <begin position="177"/>
        <end position="198"/>
    </location>
</feature>
<comment type="subunit">
    <text evidence="5">NDH-1 is composed of 14 different subunits. Subunits NuoA, H, J, K, L, M, N constitute the membrane sector of the complex.</text>
</comment>
<evidence type="ECO:0000256" key="6">
    <source>
        <dbReference type="RuleBase" id="RU000471"/>
    </source>
</evidence>
<dbReference type="PROSITE" id="PS00668">
    <property type="entry name" value="COMPLEX1_ND1_2"/>
    <property type="match status" value="1"/>
</dbReference>
<keyword evidence="8" id="KW-1185">Reference proteome</keyword>
<keyword evidence="5" id="KW-0830">Ubiquinone</keyword>
<sequence>MMPSSVELYPVNNFIGDIVRSIFPQPAAAVINGLLALLSLMALVGSLGAVLIFLERKVSAHFQLRFGPMRVGPHGLLQPLADGIKAIFKEIIKPAGADTFIFFLAPLLPVSAAFLVLAVIPFDHHLQVADPAGGVLYVLGVSGLSILGILLAGWASNNKYSLLGAMRSGAQMVSFEISIALLMLLVVMLSGTASLRGIVLAQEGTIFDWWIFKLPFLGILAFIMYLVASTAELNRTPFDIAEAESELTGGFATEYSGISFAMFFLGEFVNMFVAACLVTTFFLGGFHAPLLGLPLLDPLLKLIPGFLWFFAKAFLIVFLYMWFRWTFPRVRVDQLMYLEWRIMLPASLILLMLSGLFVAQGWVG</sequence>
<feature type="transmembrane region" description="Helical" evidence="5">
    <location>
        <begin position="302"/>
        <end position="323"/>
    </location>
</feature>
<name>A0A521G473_9BACT</name>
<organism evidence="7 8">
    <name type="scientific">Candidatus Electronema aureum</name>
    <dbReference type="NCBI Taxonomy" id="2005002"/>
    <lineage>
        <taxon>Bacteria</taxon>
        <taxon>Pseudomonadati</taxon>
        <taxon>Thermodesulfobacteriota</taxon>
        <taxon>Desulfobulbia</taxon>
        <taxon>Desulfobulbales</taxon>
        <taxon>Desulfobulbaceae</taxon>
        <taxon>Candidatus Electronema</taxon>
    </lineage>
</organism>
<evidence type="ECO:0000313" key="8">
    <source>
        <dbReference type="Proteomes" id="UP000316238"/>
    </source>
</evidence>
<proteinExistence type="inferred from homology"/>
<dbReference type="Pfam" id="PF00146">
    <property type="entry name" value="NADHdh"/>
    <property type="match status" value="1"/>
</dbReference>
<dbReference type="PANTHER" id="PTHR11432">
    <property type="entry name" value="NADH DEHYDROGENASE SUBUNIT 1"/>
    <property type="match status" value="1"/>
</dbReference>
<comment type="similarity">
    <text evidence="5 6">Belongs to the complex I subunit 1 family.</text>
</comment>
<dbReference type="NCBIfam" id="NF004741">
    <property type="entry name" value="PRK06076.1-2"/>
    <property type="match status" value="1"/>
</dbReference>
<reference evidence="7" key="1">
    <citation type="submission" date="2017-07" db="EMBL/GenBank/DDBJ databases">
        <title>The cable genome - Insights into the physiology and evolution of filamentous bacteria capable of sulfide oxidation via long distance electron transfer.</title>
        <authorList>
            <person name="Thorup C."/>
            <person name="Bjerg J.T."/>
            <person name="Schreiber L."/>
            <person name="Nielsen L.P."/>
            <person name="Kjeldsen K.U."/>
            <person name="Boesen T."/>
            <person name="Boggild A."/>
            <person name="Meysman F."/>
            <person name="Geelhoed J."/>
            <person name="Schramm A."/>
        </authorList>
    </citation>
    <scope>NUCLEOTIDE SEQUENCE [LARGE SCALE GENOMIC DNA]</scope>
    <source>
        <strain evidence="7">GS</strain>
    </source>
</reference>
<dbReference type="GO" id="GO:0003954">
    <property type="term" value="F:NADH dehydrogenase activity"/>
    <property type="evidence" value="ECO:0007669"/>
    <property type="project" value="TreeGrafter"/>
</dbReference>
<dbReference type="EC" id="7.1.1.-" evidence="5"/>
<dbReference type="Proteomes" id="UP000316238">
    <property type="component" value="Unassembled WGS sequence"/>
</dbReference>
<dbReference type="GO" id="GO:0048038">
    <property type="term" value="F:quinone binding"/>
    <property type="evidence" value="ECO:0007669"/>
    <property type="project" value="UniProtKB-KW"/>
</dbReference>
<keyword evidence="5" id="KW-0874">Quinone</keyword>
<evidence type="ECO:0000256" key="4">
    <source>
        <dbReference type="ARBA" id="ARBA00023136"/>
    </source>
</evidence>
<feature type="transmembrane region" description="Helical" evidence="5">
    <location>
        <begin position="268"/>
        <end position="290"/>
    </location>
</feature>
<evidence type="ECO:0000256" key="2">
    <source>
        <dbReference type="ARBA" id="ARBA00022692"/>
    </source>
</evidence>
<dbReference type="EMBL" id="NQJD01000003">
    <property type="protein sequence ID" value="TAA75826.1"/>
    <property type="molecule type" value="Genomic_DNA"/>
</dbReference>
<protein>
    <recommendedName>
        <fullName evidence="5">NADH-quinone oxidoreductase subunit H</fullName>
        <ecNumber evidence="5">7.1.1.-</ecNumber>
    </recommendedName>
    <alternativeName>
        <fullName evidence="5">NADH dehydrogenase I subunit H</fullName>
    </alternativeName>
    <alternativeName>
        <fullName evidence="5">NDH-1 subunit H</fullName>
    </alternativeName>
</protein>
<evidence type="ECO:0000256" key="1">
    <source>
        <dbReference type="ARBA" id="ARBA00004141"/>
    </source>
</evidence>
<evidence type="ECO:0000313" key="7">
    <source>
        <dbReference type="EMBL" id="TAA75826.1"/>
    </source>
</evidence>
<dbReference type="AlphaFoldDB" id="A0A521G473"/>
<comment type="subcellular location">
    <subcellularLocation>
        <location evidence="5 6">Cell membrane</location>
        <topology evidence="5 6">Multi-pass membrane protein</topology>
    </subcellularLocation>
    <subcellularLocation>
        <location evidence="1">Membrane</location>
        <topology evidence="1">Multi-pass membrane protein</topology>
    </subcellularLocation>
</comment>